<dbReference type="AlphaFoldDB" id="A0A5C1Y6S7"/>
<feature type="transmembrane region" description="Helical" evidence="1">
    <location>
        <begin position="87"/>
        <end position="112"/>
    </location>
</feature>
<gene>
    <name evidence="2" type="ORF">FLP23_06115</name>
</gene>
<keyword evidence="1" id="KW-1133">Transmembrane helix</keyword>
<dbReference type="Proteomes" id="UP000322159">
    <property type="component" value="Chromosome"/>
</dbReference>
<name>A0A5C1Y6S7_9MICO</name>
<feature type="transmembrane region" description="Helical" evidence="1">
    <location>
        <begin position="37"/>
        <end position="57"/>
    </location>
</feature>
<reference evidence="2 3" key="1">
    <citation type="submission" date="2019-09" db="EMBL/GenBank/DDBJ databases">
        <title>Genome sequencing of strain KACC 19322.</title>
        <authorList>
            <person name="Heo J."/>
            <person name="Kim S.-J."/>
            <person name="Kim J.-S."/>
            <person name="Hong S.-B."/>
            <person name="Kwon S.-W."/>
        </authorList>
    </citation>
    <scope>NUCLEOTIDE SEQUENCE [LARGE SCALE GENOMIC DNA]</scope>
    <source>
        <strain evidence="2 3">KACC 19322</strain>
    </source>
</reference>
<keyword evidence="1" id="KW-0472">Membrane</keyword>
<dbReference type="EMBL" id="CP043504">
    <property type="protein sequence ID" value="QEO09614.1"/>
    <property type="molecule type" value="Genomic_DNA"/>
</dbReference>
<keyword evidence="1" id="KW-0812">Transmembrane</keyword>
<sequence>MSRTPRILVEIGIGVLAFAVGAAVGVITTFTHRQLPPWGLIAGLLIVAALIAGLRLAFEGRLAAGAAALGVLLAVAVLSLQTSGGSVLIAGDALGVVWGVGPTLVAAVAVAWPRPRPRPVPRPEAPSDTE</sequence>
<organism evidence="2 3">
    <name type="scientific">Protaetiibacter larvae</name>
    <dbReference type="NCBI Taxonomy" id="2592654"/>
    <lineage>
        <taxon>Bacteria</taxon>
        <taxon>Bacillati</taxon>
        <taxon>Actinomycetota</taxon>
        <taxon>Actinomycetes</taxon>
        <taxon>Micrococcales</taxon>
        <taxon>Microbacteriaceae</taxon>
        <taxon>Protaetiibacter</taxon>
    </lineage>
</organism>
<accession>A0A5C1Y6S7</accession>
<proteinExistence type="predicted"/>
<evidence type="ECO:0000313" key="2">
    <source>
        <dbReference type="EMBL" id="QEO09614.1"/>
    </source>
</evidence>
<feature type="transmembrane region" description="Helical" evidence="1">
    <location>
        <begin position="62"/>
        <end position="81"/>
    </location>
</feature>
<protein>
    <recommendedName>
        <fullName evidence="4">Histidinol dehydrogenase</fullName>
    </recommendedName>
</protein>
<evidence type="ECO:0000256" key="1">
    <source>
        <dbReference type="SAM" id="Phobius"/>
    </source>
</evidence>
<dbReference type="RefSeq" id="WP_149325035.1">
    <property type="nucleotide sequence ID" value="NZ_CP043504.1"/>
</dbReference>
<feature type="transmembrane region" description="Helical" evidence="1">
    <location>
        <begin position="7"/>
        <end position="31"/>
    </location>
</feature>
<evidence type="ECO:0000313" key="3">
    <source>
        <dbReference type="Proteomes" id="UP000322159"/>
    </source>
</evidence>
<evidence type="ECO:0008006" key="4">
    <source>
        <dbReference type="Google" id="ProtNLM"/>
    </source>
</evidence>
<keyword evidence="3" id="KW-1185">Reference proteome</keyword>
<dbReference type="KEGG" id="lyk:FLP23_06115"/>